<dbReference type="PANTHER" id="PTHR11947">
    <property type="entry name" value="PYRUVATE DEHYDROGENASE KINASE"/>
    <property type="match status" value="1"/>
</dbReference>
<keyword evidence="1" id="KW-0496">Mitochondrion</keyword>
<comment type="similarity">
    <text evidence="1">Belongs to the PDK/BCKDK protein kinase family.</text>
</comment>
<organism evidence="3 4">
    <name type="scientific">Polarella glacialis</name>
    <name type="common">Dinoflagellate</name>
    <dbReference type="NCBI Taxonomy" id="89957"/>
    <lineage>
        <taxon>Eukaryota</taxon>
        <taxon>Sar</taxon>
        <taxon>Alveolata</taxon>
        <taxon>Dinophyceae</taxon>
        <taxon>Suessiales</taxon>
        <taxon>Suessiaceae</taxon>
        <taxon>Polarella</taxon>
    </lineage>
</organism>
<dbReference type="GO" id="GO:0010906">
    <property type="term" value="P:regulation of glucose metabolic process"/>
    <property type="evidence" value="ECO:0007669"/>
    <property type="project" value="TreeGrafter"/>
</dbReference>
<dbReference type="Gene3D" id="1.20.140.20">
    <property type="entry name" value="Alpha-ketoacid/pyruvate dehydrogenase kinase, N-terminal domain"/>
    <property type="match status" value="1"/>
</dbReference>
<keyword evidence="1" id="KW-0067">ATP-binding</keyword>
<evidence type="ECO:0000256" key="2">
    <source>
        <dbReference type="SAM" id="MobiDB-lite"/>
    </source>
</evidence>
<evidence type="ECO:0000256" key="1">
    <source>
        <dbReference type="RuleBase" id="RU366032"/>
    </source>
</evidence>
<accession>A0A813JQS8</accession>
<keyword evidence="1" id="KW-0808">Transferase</keyword>
<dbReference type="InterPro" id="IPR036784">
    <property type="entry name" value="AK/P_DHK_N_sf"/>
</dbReference>
<dbReference type="GO" id="GO:0004740">
    <property type="term" value="F:pyruvate dehydrogenase (acetyl-transferring) kinase activity"/>
    <property type="evidence" value="ECO:0007669"/>
    <property type="project" value="TreeGrafter"/>
</dbReference>
<protein>
    <recommendedName>
        <fullName evidence="1">Protein-serine/threonine kinase</fullName>
        <ecNumber evidence="1">2.7.11.-</ecNumber>
    </recommendedName>
</protein>
<comment type="caution">
    <text evidence="3">The sequence shown here is derived from an EMBL/GenBank/DDBJ whole genome shotgun (WGS) entry which is preliminary data.</text>
</comment>
<gene>
    <name evidence="3" type="ORF">PGLA2088_LOCUS22737</name>
</gene>
<name>A0A813JQS8_POLGL</name>
<dbReference type="Proteomes" id="UP000626109">
    <property type="component" value="Unassembled WGS sequence"/>
</dbReference>
<feature type="non-terminal residue" evidence="3">
    <location>
        <position position="341"/>
    </location>
</feature>
<dbReference type="EMBL" id="CAJNNW010026019">
    <property type="protein sequence ID" value="CAE8682013.1"/>
    <property type="molecule type" value="Genomic_DNA"/>
</dbReference>
<dbReference type="AlphaFoldDB" id="A0A813JQS8"/>
<reference evidence="3" key="1">
    <citation type="submission" date="2021-02" db="EMBL/GenBank/DDBJ databases">
        <authorList>
            <person name="Dougan E. K."/>
            <person name="Rhodes N."/>
            <person name="Thang M."/>
            <person name="Chan C."/>
        </authorList>
    </citation>
    <scope>NUCLEOTIDE SEQUENCE</scope>
</reference>
<feature type="region of interest" description="Disordered" evidence="2">
    <location>
        <begin position="67"/>
        <end position="90"/>
    </location>
</feature>
<keyword evidence="1" id="KW-0547">Nucleotide-binding</keyword>
<proteinExistence type="inferred from homology"/>
<dbReference type="SUPFAM" id="SSF69012">
    <property type="entry name" value="alpha-ketoacid dehydrogenase kinase, N-terminal domain"/>
    <property type="match status" value="1"/>
</dbReference>
<evidence type="ECO:0000313" key="4">
    <source>
        <dbReference type="Proteomes" id="UP000626109"/>
    </source>
</evidence>
<dbReference type="PANTHER" id="PTHR11947:SF3">
    <property type="entry name" value="[PYRUVATE DEHYDROGENASE (ACETYL-TRANSFERRING)] KINASE, MITOCHONDRIAL"/>
    <property type="match status" value="1"/>
</dbReference>
<dbReference type="EC" id="2.7.11.-" evidence="1"/>
<dbReference type="GO" id="GO:0005524">
    <property type="term" value="F:ATP binding"/>
    <property type="evidence" value="ECO:0007669"/>
    <property type="project" value="UniProtKB-UniRule"/>
</dbReference>
<feature type="compositionally biased region" description="Basic and acidic residues" evidence="2">
    <location>
        <begin position="1"/>
        <end position="10"/>
    </location>
</feature>
<evidence type="ECO:0000313" key="3">
    <source>
        <dbReference type="EMBL" id="CAE8682013.1"/>
    </source>
</evidence>
<dbReference type="InterPro" id="IPR039028">
    <property type="entry name" value="BCKD/PDK"/>
</dbReference>
<dbReference type="Gene3D" id="3.30.565.10">
    <property type="entry name" value="Histidine kinase-like ATPase, C-terminal domain"/>
    <property type="match status" value="1"/>
</dbReference>
<feature type="region of interest" description="Disordered" evidence="2">
    <location>
        <begin position="1"/>
        <end position="51"/>
    </location>
</feature>
<dbReference type="GO" id="GO:0005759">
    <property type="term" value="C:mitochondrial matrix"/>
    <property type="evidence" value="ECO:0007669"/>
    <property type="project" value="UniProtKB-SubCell"/>
</dbReference>
<feature type="non-terminal residue" evidence="3">
    <location>
        <position position="1"/>
    </location>
</feature>
<sequence>QKQREGERAAQQKSRPSSASSPPPHFEGRAPGAPPRPPSAAPAAKPQPLDWDQFEKLMAEGGKLKFANVPWPAEPPATVSGASRSEPREVRKSKLRNAVLRWHPDKWGPVLEHFDELERAPLLERVKEVTRRILDEWKHHARSTYGAAFPLQKVLEYEDKHGVAGLSSEERGGTMLDVAKGVFEFNEDLNKLFGPDLELAVVREDLYLIKDIERSLDEFFTNRLTLRLLISHVHALNAGTVVNGQGEAMVGVVNVRTHPITILSRAYVATRFMCMRDFDMAPDLLVNGVPHDDYLQQEGKSHQHFAYVHTHLFYIFLELIKNAARASIERAQIESALCENE</sequence>
<keyword evidence="1" id="KW-0418">Kinase</keyword>
<dbReference type="InterPro" id="IPR036890">
    <property type="entry name" value="HATPase_C_sf"/>
</dbReference>
<comment type="subcellular location">
    <subcellularLocation>
        <location evidence="1">Mitochondrion matrix</location>
    </subcellularLocation>
</comment>